<dbReference type="AlphaFoldDB" id="A0A9W8JM75"/>
<evidence type="ECO:0000313" key="2">
    <source>
        <dbReference type="EMBL" id="KAJ3492167.1"/>
    </source>
</evidence>
<dbReference type="OrthoDB" id="2803783at2759"/>
<dbReference type="EMBL" id="JANKHO010002484">
    <property type="protein sequence ID" value="KAJ3492167.1"/>
    <property type="molecule type" value="Genomic_DNA"/>
</dbReference>
<gene>
    <name evidence="2" type="ORF">NLJ89_g11273</name>
</gene>
<name>A0A9W8JM75_9AGAR</name>
<dbReference type="Proteomes" id="UP001148786">
    <property type="component" value="Unassembled WGS sequence"/>
</dbReference>
<organism evidence="2 3">
    <name type="scientific">Agrocybe chaxingu</name>
    <dbReference type="NCBI Taxonomy" id="84603"/>
    <lineage>
        <taxon>Eukaryota</taxon>
        <taxon>Fungi</taxon>
        <taxon>Dikarya</taxon>
        <taxon>Basidiomycota</taxon>
        <taxon>Agaricomycotina</taxon>
        <taxon>Agaricomycetes</taxon>
        <taxon>Agaricomycetidae</taxon>
        <taxon>Agaricales</taxon>
        <taxon>Agaricineae</taxon>
        <taxon>Strophariaceae</taxon>
        <taxon>Agrocybe</taxon>
    </lineage>
</organism>
<feature type="compositionally biased region" description="Low complexity" evidence="1">
    <location>
        <begin position="115"/>
        <end position="127"/>
    </location>
</feature>
<reference evidence="2" key="1">
    <citation type="submission" date="2022-07" db="EMBL/GenBank/DDBJ databases">
        <title>Genome Sequence of Agrocybe chaxingu.</title>
        <authorList>
            <person name="Buettner E."/>
        </authorList>
    </citation>
    <scope>NUCLEOTIDE SEQUENCE</scope>
    <source>
        <strain evidence="2">MP-N11</strain>
    </source>
</reference>
<evidence type="ECO:0000313" key="3">
    <source>
        <dbReference type="Proteomes" id="UP001148786"/>
    </source>
</evidence>
<sequence length="307" mass="33824">MFRRRRPSVQLPTNVTPVRTLAGASPRVVEATAPTPGSQAAGGSQLTDNTSAVAPKVVDPTLPVSSTSSQHARKEPPLPPKGQKRKRATTIVVDINTNASTNPPPAKRNRNTTGSSRPTAPRTRPAPRTQPAPNPSKPTATTSSAREWFEKAKGQFSSEDLGEAWKRLVVEWEAFQEEEDAFADGRVLPARCRPESIGMWIGRARLPTWRPSNPNAKEDEEHFKMWWMALQPAWRVVDGKVVTKSMKGNWSALRLPGINGVQSIIAALFFWGISASTKVRTRKAWTAAVEECIRFFEQLRLQASSST</sequence>
<feature type="compositionally biased region" description="Polar residues" evidence="1">
    <location>
        <begin position="35"/>
        <end position="52"/>
    </location>
</feature>
<proteinExistence type="predicted"/>
<evidence type="ECO:0000256" key="1">
    <source>
        <dbReference type="SAM" id="MobiDB-lite"/>
    </source>
</evidence>
<accession>A0A9W8JM75</accession>
<comment type="caution">
    <text evidence="2">The sequence shown here is derived from an EMBL/GenBank/DDBJ whole genome shotgun (WGS) entry which is preliminary data.</text>
</comment>
<feature type="region of interest" description="Disordered" evidence="1">
    <location>
        <begin position="1"/>
        <end position="144"/>
    </location>
</feature>
<protein>
    <submittedName>
        <fullName evidence="2">Uncharacterized protein</fullName>
    </submittedName>
</protein>
<keyword evidence="3" id="KW-1185">Reference proteome</keyword>